<comment type="function">
    <text evidence="2">Nitrous-oxide reductase is part of a bacterial respiratory system which is activated under anaerobic conditions in the presence of nitrate or nitrous oxide.</text>
</comment>
<evidence type="ECO:0000256" key="2">
    <source>
        <dbReference type="ARBA" id="ARBA00003034"/>
    </source>
</evidence>
<evidence type="ECO:0000256" key="7">
    <source>
        <dbReference type="ARBA" id="ARBA00011738"/>
    </source>
</evidence>
<feature type="domain" description="Cytochrome oxidase subunit II copper A binding" evidence="16">
    <location>
        <begin position="29"/>
        <end position="125"/>
    </location>
</feature>
<evidence type="ECO:0000256" key="8">
    <source>
        <dbReference type="ARBA" id="ARBA00011896"/>
    </source>
</evidence>
<dbReference type="PROSITE" id="PS50857">
    <property type="entry name" value="COX2_CUA"/>
    <property type="match status" value="1"/>
</dbReference>
<evidence type="ECO:0000256" key="3">
    <source>
        <dbReference type="ARBA" id="ARBA00004196"/>
    </source>
</evidence>
<evidence type="ECO:0000256" key="11">
    <source>
        <dbReference type="ARBA" id="ARBA00023008"/>
    </source>
</evidence>
<comment type="pathway">
    <text evidence="4">Nitrogen metabolism; nitrate reduction (denitrification); dinitrogen from nitrate: step 4/4.</text>
</comment>
<dbReference type="Pfam" id="PF13473">
    <property type="entry name" value="Cupredoxin_1"/>
    <property type="match status" value="1"/>
</dbReference>
<dbReference type="EC" id="1.7.2.4" evidence="8"/>
<keyword evidence="10" id="KW-0479">Metal-binding</keyword>
<comment type="subunit">
    <text evidence="7">Homodimer.</text>
</comment>
<dbReference type="GO" id="GO:0016020">
    <property type="term" value="C:membrane"/>
    <property type="evidence" value="ECO:0007669"/>
    <property type="project" value="InterPro"/>
</dbReference>
<feature type="chain" id="PRO_5028196763" description="Nitrous-oxide reductase" evidence="15">
    <location>
        <begin position="24"/>
        <end position="125"/>
    </location>
</feature>
<comment type="cofactor">
    <cofactor evidence="1">
        <name>Ca(2+)</name>
        <dbReference type="ChEBI" id="CHEBI:29108"/>
    </cofactor>
</comment>
<comment type="subcellular location">
    <subcellularLocation>
        <location evidence="3">Cell envelope</location>
    </subcellularLocation>
</comment>
<evidence type="ECO:0000313" key="17">
    <source>
        <dbReference type="EMBL" id="HFB54946.1"/>
    </source>
</evidence>
<dbReference type="InterPro" id="IPR028096">
    <property type="entry name" value="EfeO_Cupredoxin"/>
</dbReference>
<dbReference type="GO" id="GO:0005507">
    <property type="term" value="F:copper ion binding"/>
    <property type="evidence" value="ECO:0007669"/>
    <property type="project" value="InterPro"/>
</dbReference>
<dbReference type="InterPro" id="IPR008972">
    <property type="entry name" value="Cupredoxin"/>
</dbReference>
<comment type="similarity">
    <text evidence="6">Belongs to the NosZ family.</text>
</comment>
<evidence type="ECO:0000256" key="9">
    <source>
        <dbReference type="ARBA" id="ARBA00016560"/>
    </source>
</evidence>
<dbReference type="GO" id="GO:0050304">
    <property type="term" value="F:nitrous-oxide reductase activity"/>
    <property type="evidence" value="ECO:0007669"/>
    <property type="project" value="UniProtKB-EC"/>
</dbReference>
<dbReference type="GO" id="GO:0004129">
    <property type="term" value="F:cytochrome-c oxidase activity"/>
    <property type="evidence" value="ECO:0007669"/>
    <property type="project" value="InterPro"/>
</dbReference>
<accession>A0A7C3C9D4</accession>
<dbReference type="InterPro" id="IPR002429">
    <property type="entry name" value="CcO_II-like_C"/>
</dbReference>
<dbReference type="PANTHER" id="PTHR42838:SF2">
    <property type="entry name" value="NITROUS-OXIDE REDUCTASE"/>
    <property type="match status" value="1"/>
</dbReference>
<evidence type="ECO:0000256" key="5">
    <source>
        <dbReference type="ARBA" id="ARBA00006790"/>
    </source>
</evidence>
<evidence type="ECO:0000256" key="6">
    <source>
        <dbReference type="ARBA" id="ARBA00010372"/>
    </source>
</evidence>
<evidence type="ECO:0000256" key="14">
    <source>
        <dbReference type="ARBA" id="ARBA00049555"/>
    </source>
</evidence>
<keyword evidence="15" id="KW-0732">Signal</keyword>
<comment type="catalytic activity">
    <reaction evidence="14">
        <text>N2 + 2 Fe(III)-[cytochrome c] + H2O = nitrous oxide + 2 Fe(II)-[cytochrome c] + 2 H(+)</text>
        <dbReference type="Rhea" id="RHEA:43108"/>
        <dbReference type="Rhea" id="RHEA-COMP:10350"/>
        <dbReference type="Rhea" id="RHEA-COMP:14399"/>
        <dbReference type="ChEBI" id="CHEBI:15377"/>
        <dbReference type="ChEBI" id="CHEBI:15378"/>
        <dbReference type="ChEBI" id="CHEBI:17045"/>
        <dbReference type="ChEBI" id="CHEBI:17997"/>
        <dbReference type="ChEBI" id="CHEBI:29033"/>
        <dbReference type="ChEBI" id="CHEBI:29034"/>
        <dbReference type="EC" id="1.7.2.4"/>
    </reaction>
</comment>
<protein>
    <recommendedName>
        <fullName evidence="9">Nitrous-oxide reductase</fullName>
        <ecNumber evidence="8">1.7.2.4</ecNumber>
    </recommendedName>
    <alternativeName>
        <fullName evidence="12">N(2)OR</fullName>
    </alternativeName>
    <alternativeName>
        <fullName evidence="13">N2O reductase</fullName>
    </alternativeName>
</protein>
<gene>
    <name evidence="17" type="ORF">ENJ46_03395</name>
</gene>
<dbReference type="PANTHER" id="PTHR42838">
    <property type="entry name" value="CYTOCHROME C OXIDASE SUBUNIT II"/>
    <property type="match status" value="1"/>
</dbReference>
<dbReference type="EMBL" id="DRMN01000225">
    <property type="protein sequence ID" value="HFB54946.1"/>
    <property type="molecule type" value="Genomic_DNA"/>
</dbReference>
<feature type="signal peptide" evidence="15">
    <location>
        <begin position="1"/>
        <end position="23"/>
    </location>
</feature>
<reference evidence="17" key="1">
    <citation type="journal article" date="2020" name="mSystems">
        <title>Genome- and Community-Level Interaction Insights into Carbon Utilization and Element Cycling Functions of Hydrothermarchaeota in Hydrothermal Sediment.</title>
        <authorList>
            <person name="Zhou Z."/>
            <person name="Liu Y."/>
            <person name="Xu W."/>
            <person name="Pan J."/>
            <person name="Luo Z.H."/>
            <person name="Li M."/>
        </authorList>
    </citation>
    <scope>NUCLEOTIDE SEQUENCE [LARGE SCALE GENOMIC DNA]</scope>
    <source>
        <strain evidence="17">HyVt-489</strain>
    </source>
</reference>
<evidence type="ECO:0000256" key="10">
    <source>
        <dbReference type="ARBA" id="ARBA00022723"/>
    </source>
</evidence>
<dbReference type="AlphaFoldDB" id="A0A7C3C9D4"/>
<comment type="caution">
    <text evidence="17">The sequence shown here is derived from an EMBL/GenBank/DDBJ whole genome shotgun (WGS) entry which is preliminary data.</text>
</comment>
<proteinExistence type="inferred from homology"/>
<dbReference type="PROSITE" id="PS51257">
    <property type="entry name" value="PROKAR_LIPOPROTEIN"/>
    <property type="match status" value="1"/>
</dbReference>
<dbReference type="Proteomes" id="UP000886042">
    <property type="component" value="Unassembled WGS sequence"/>
</dbReference>
<sequence length="125" mass="13874">MSKISRRHCLRAGSALAGMAVLAACSPKKPAKTARRIIKISARKFEYTPNIIRVKKGVPITLELRSEDIVHGFYIPDLDVRSDILPGTTMRLDVQFNELGDIDFLCDTFCGDGHGDMNGKFVVHE</sequence>
<dbReference type="PROSITE" id="PS51318">
    <property type="entry name" value="TAT"/>
    <property type="match status" value="1"/>
</dbReference>
<dbReference type="InterPro" id="IPR051403">
    <property type="entry name" value="NosZ/Cyto_c_oxidase_sub2"/>
</dbReference>
<evidence type="ECO:0000256" key="13">
    <source>
        <dbReference type="ARBA" id="ARBA00032847"/>
    </source>
</evidence>
<dbReference type="Gene3D" id="2.60.40.420">
    <property type="entry name" value="Cupredoxins - blue copper proteins"/>
    <property type="match status" value="1"/>
</dbReference>
<dbReference type="UniPathway" id="UPA00652">
    <property type="reaction ID" value="UER00709"/>
</dbReference>
<dbReference type="GO" id="GO:0019333">
    <property type="term" value="P:denitrification pathway"/>
    <property type="evidence" value="ECO:0007669"/>
    <property type="project" value="UniProtKB-UniPathway"/>
</dbReference>
<comment type="similarity">
    <text evidence="5">In the C-terminal section; belongs to the cytochrome c oxidase subunit 2 family.</text>
</comment>
<evidence type="ECO:0000256" key="1">
    <source>
        <dbReference type="ARBA" id="ARBA00001913"/>
    </source>
</evidence>
<evidence type="ECO:0000256" key="12">
    <source>
        <dbReference type="ARBA" id="ARBA00031077"/>
    </source>
</evidence>
<name>A0A7C3C9D4_9PROT</name>
<evidence type="ECO:0000256" key="4">
    <source>
        <dbReference type="ARBA" id="ARBA00004779"/>
    </source>
</evidence>
<keyword evidence="11" id="KW-0186">Copper</keyword>
<evidence type="ECO:0000256" key="15">
    <source>
        <dbReference type="SAM" id="SignalP"/>
    </source>
</evidence>
<organism evidence="17">
    <name type="scientific">Hellea balneolensis</name>
    <dbReference type="NCBI Taxonomy" id="287478"/>
    <lineage>
        <taxon>Bacteria</taxon>
        <taxon>Pseudomonadati</taxon>
        <taxon>Pseudomonadota</taxon>
        <taxon>Alphaproteobacteria</taxon>
        <taxon>Maricaulales</taxon>
        <taxon>Robiginitomaculaceae</taxon>
        <taxon>Hellea</taxon>
    </lineage>
</organism>
<dbReference type="InterPro" id="IPR006311">
    <property type="entry name" value="TAT_signal"/>
</dbReference>
<dbReference type="SUPFAM" id="SSF49503">
    <property type="entry name" value="Cupredoxins"/>
    <property type="match status" value="1"/>
</dbReference>
<evidence type="ECO:0000259" key="16">
    <source>
        <dbReference type="PROSITE" id="PS50857"/>
    </source>
</evidence>
<dbReference type="GO" id="GO:0030313">
    <property type="term" value="C:cell envelope"/>
    <property type="evidence" value="ECO:0007669"/>
    <property type="project" value="UniProtKB-SubCell"/>
</dbReference>